<keyword evidence="4" id="KW-1185">Reference proteome</keyword>
<dbReference type="AlphaFoldDB" id="A0A0H5CZE0"/>
<gene>
    <name evidence="3" type="primary">tagA</name>
    <name evidence="3" type="ORF">NIT7321_01247</name>
</gene>
<dbReference type="GO" id="GO:0047244">
    <property type="term" value="F:N-acetylglucosaminyldiphosphoundecaprenol N-acetyl-beta-D-mannosaminyltransferase activity"/>
    <property type="evidence" value="ECO:0007669"/>
    <property type="project" value="UniProtKB-EC"/>
</dbReference>
<dbReference type="PANTHER" id="PTHR34136:SF1">
    <property type="entry name" value="UDP-N-ACETYL-D-MANNOSAMINURONIC ACID TRANSFERASE"/>
    <property type="match status" value="1"/>
</dbReference>
<dbReference type="PANTHER" id="PTHR34136">
    <property type="match status" value="1"/>
</dbReference>
<dbReference type="EC" id="2.4.1.187" evidence="3"/>
<keyword evidence="2 3" id="KW-0808">Transferase</keyword>
<accession>A0A0H5CZE0</accession>
<dbReference type="STRING" id="481446.NIT7645_02598"/>
<proteinExistence type="predicted"/>
<keyword evidence="1 3" id="KW-0328">Glycosyltransferase</keyword>
<evidence type="ECO:0000313" key="3">
    <source>
        <dbReference type="EMBL" id="CRL10402.1"/>
    </source>
</evidence>
<reference evidence="4" key="1">
    <citation type="submission" date="2015-05" db="EMBL/GenBank/DDBJ databases">
        <authorList>
            <person name="Rodrigo-Torres Lidia"/>
            <person name="Arahal R.David."/>
        </authorList>
    </citation>
    <scope>NUCLEOTIDE SEQUENCE [LARGE SCALE GENOMIC DNA]</scope>
    <source>
        <strain evidence="4">CECT 7321</strain>
    </source>
</reference>
<organism evidence="3 4">
    <name type="scientific">Phaeobacter italicus</name>
    <dbReference type="NCBI Taxonomy" id="481446"/>
    <lineage>
        <taxon>Bacteria</taxon>
        <taxon>Pseudomonadati</taxon>
        <taxon>Pseudomonadota</taxon>
        <taxon>Alphaproteobacteria</taxon>
        <taxon>Rhodobacterales</taxon>
        <taxon>Roseobacteraceae</taxon>
        <taxon>Phaeobacter</taxon>
    </lineage>
</organism>
<sequence>MWCPCDRGRVGCRLWGRKWGKVVYFDFKDVRIDVNIADRTRLEQAVMGHFQTRRGFALATVNLDHLVKMKASDSFLKAYAAQDFVVADGRPIVWLSRLAQRPVSLMPGSDMVVPLCQWAARAGVPVAFVGSTDVALRDAAEALKAGVPGLEVNWCHAPSGVFDPASDEATDILQELARRKIGLCFLALGAPKQEAMAARGRALSPEVGFASVGAGLDFLGGHQKRAPKLVRDLALEWAWRWLWSPRRLGPRYLKCLAILPGQLLHALRLRHP</sequence>
<evidence type="ECO:0000313" key="4">
    <source>
        <dbReference type="Proteomes" id="UP000043764"/>
    </source>
</evidence>
<dbReference type="InterPro" id="IPR004629">
    <property type="entry name" value="WecG_TagA_CpsF"/>
</dbReference>
<evidence type="ECO:0000256" key="2">
    <source>
        <dbReference type="ARBA" id="ARBA00022679"/>
    </source>
</evidence>
<dbReference type="CDD" id="cd06533">
    <property type="entry name" value="Glyco_transf_WecG_TagA"/>
    <property type="match status" value="1"/>
</dbReference>
<dbReference type="NCBIfam" id="TIGR00696">
    <property type="entry name" value="wecG_tagA_cpsF"/>
    <property type="match status" value="1"/>
</dbReference>
<dbReference type="Proteomes" id="UP000043764">
    <property type="component" value="Unassembled WGS sequence"/>
</dbReference>
<evidence type="ECO:0000256" key="1">
    <source>
        <dbReference type="ARBA" id="ARBA00022676"/>
    </source>
</evidence>
<protein>
    <submittedName>
        <fullName evidence="3">Putative N-acetylmannosaminyltransferase</fullName>
        <ecNumber evidence="3">2.4.1.187</ecNumber>
    </submittedName>
</protein>
<name>A0A0H5CZE0_9RHOB</name>
<dbReference type="Pfam" id="PF03808">
    <property type="entry name" value="Glyco_tran_WecG"/>
    <property type="match status" value="1"/>
</dbReference>
<dbReference type="EMBL" id="CVRL01000013">
    <property type="protein sequence ID" value="CRL10402.1"/>
    <property type="molecule type" value="Genomic_DNA"/>
</dbReference>